<gene>
    <name evidence="2" type="ORF">SK128_000042</name>
</gene>
<proteinExistence type="predicted"/>
<dbReference type="EMBL" id="JAXCGZ010020792">
    <property type="protein sequence ID" value="KAK7065414.1"/>
    <property type="molecule type" value="Genomic_DNA"/>
</dbReference>
<name>A0AAN8WQ53_HALRR</name>
<evidence type="ECO:0000313" key="2">
    <source>
        <dbReference type="EMBL" id="KAK7065414.1"/>
    </source>
</evidence>
<protein>
    <submittedName>
        <fullName evidence="2">Uncharacterized protein</fullName>
    </submittedName>
</protein>
<accession>A0AAN8WQ53</accession>
<reference evidence="2 3" key="1">
    <citation type="submission" date="2023-11" db="EMBL/GenBank/DDBJ databases">
        <title>Halocaridina rubra genome assembly.</title>
        <authorList>
            <person name="Smith C."/>
        </authorList>
    </citation>
    <scope>NUCLEOTIDE SEQUENCE [LARGE SCALE GENOMIC DNA]</scope>
    <source>
        <strain evidence="2">EP-1</strain>
        <tissue evidence="2">Whole</tissue>
    </source>
</reference>
<dbReference type="GO" id="GO:0033148">
    <property type="term" value="P:positive regulation of intracellular estrogen receptor signaling pathway"/>
    <property type="evidence" value="ECO:0007669"/>
    <property type="project" value="TreeGrafter"/>
</dbReference>
<dbReference type="InterPro" id="IPR028213">
    <property type="entry name" value="PA1"/>
</dbReference>
<dbReference type="GO" id="GO:0030331">
    <property type="term" value="F:nuclear estrogen receptor binding"/>
    <property type="evidence" value="ECO:0007669"/>
    <property type="project" value="TreeGrafter"/>
</dbReference>
<dbReference type="GO" id="GO:1902808">
    <property type="term" value="P:positive regulation of cell cycle G1/S phase transition"/>
    <property type="evidence" value="ECO:0007669"/>
    <property type="project" value="TreeGrafter"/>
</dbReference>
<comment type="caution">
    <text evidence="2">The sequence shown here is derived from an EMBL/GenBank/DDBJ whole genome shotgun (WGS) entry which is preliminary data.</text>
</comment>
<dbReference type="PANTHER" id="PTHR28467">
    <property type="entry name" value="PAXIP1-ASSOCIATED GLUTAMATE-RICH PROTEIN 1"/>
    <property type="match status" value="1"/>
</dbReference>
<dbReference type="Proteomes" id="UP001381693">
    <property type="component" value="Unassembled WGS sequence"/>
</dbReference>
<dbReference type="Pfam" id="PF15364">
    <property type="entry name" value="PAXIP1_C"/>
    <property type="match status" value="1"/>
</dbReference>
<feature type="region of interest" description="Disordered" evidence="1">
    <location>
        <begin position="73"/>
        <end position="162"/>
    </location>
</feature>
<evidence type="ECO:0000313" key="3">
    <source>
        <dbReference type="Proteomes" id="UP001381693"/>
    </source>
</evidence>
<organism evidence="2 3">
    <name type="scientific">Halocaridina rubra</name>
    <name type="common">Hawaiian red shrimp</name>
    <dbReference type="NCBI Taxonomy" id="373956"/>
    <lineage>
        <taxon>Eukaryota</taxon>
        <taxon>Metazoa</taxon>
        <taxon>Ecdysozoa</taxon>
        <taxon>Arthropoda</taxon>
        <taxon>Crustacea</taxon>
        <taxon>Multicrustacea</taxon>
        <taxon>Malacostraca</taxon>
        <taxon>Eumalacostraca</taxon>
        <taxon>Eucarida</taxon>
        <taxon>Decapoda</taxon>
        <taxon>Pleocyemata</taxon>
        <taxon>Caridea</taxon>
        <taxon>Atyoidea</taxon>
        <taxon>Atyidae</taxon>
        <taxon>Halocaridina</taxon>
    </lineage>
</organism>
<keyword evidence="3" id="KW-1185">Reference proteome</keyword>
<evidence type="ECO:0000256" key="1">
    <source>
        <dbReference type="SAM" id="MobiDB-lite"/>
    </source>
</evidence>
<dbReference type="AlphaFoldDB" id="A0AAN8WQ53"/>
<dbReference type="GO" id="GO:0044666">
    <property type="term" value="C:MLL3/4 complex"/>
    <property type="evidence" value="ECO:0007669"/>
    <property type="project" value="TreeGrafter"/>
</dbReference>
<sequence>MVQTNRRKPYSFKDITLMVVIMEANNLRVECSDEEVEKAFTMTSFGIEPSPNDIIHLYETIAKEGSLPISWRWEYGRRPPTPSHNDSESEKEELEEKVDTSGFDFDDELSAPRITPRRNPGTGGLKGSAKKKTTNFENILASVRRQKKLEMSEKSRSRKEKK</sequence>
<dbReference type="PANTHER" id="PTHR28467:SF1">
    <property type="entry name" value="PAXIP1-ASSOCIATED GLUTAMATE-RICH PROTEIN 1"/>
    <property type="match status" value="1"/>
</dbReference>